<dbReference type="EMBL" id="JBBMEO010000106">
    <property type="protein sequence ID" value="MEQ2363456.1"/>
    <property type="molecule type" value="Genomic_DNA"/>
</dbReference>
<sequence>LTVAPIEDANLADQLTEAVQHIEGQFTAVEIAAPDVADAEVQRKTLPADPTVKNFSYTVVDGEIYYRENSIMTQIELSDNAKGRVAGMVELRQIVNELIQQQLNDFPDEDIKASQAKLNAAYDAFTAKYGLINDKKNARLFDDDSSYYLLCSLENLDENKNLKSKADMFTKRTIRPERVVTSVDTPSEALAVSIG</sequence>
<proteinExistence type="predicted"/>
<comment type="caution">
    <text evidence="1">The sequence shown here is derived from an EMBL/GenBank/DDBJ whole genome shotgun (WGS) entry which is preliminary data.</text>
</comment>
<feature type="non-terminal residue" evidence="1">
    <location>
        <position position="195"/>
    </location>
</feature>
<feature type="non-terminal residue" evidence="1">
    <location>
        <position position="1"/>
    </location>
</feature>
<dbReference type="Proteomes" id="UP001457197">
    <property type="component" value="Unassembled WGS sequence"/>
</dbReference>
<reference evidence="1 2" key="1">
    <citation type="submission" date="2024-03" db="EMBL/GenBank/DDBJ databases">
        <title>Human intestinal bacterial collection.</title>
        <authorList>
            <person name="Pauvert C."/>
            <person name="Hitch T.C.A."/>
            <person name="Clavel T."/>
        </authorList>
    </citation>
    <scope>NUCLEOTIDE SEQUENCE [LARGE SCALE GENOMIC DNA]</scope>
    <source>
        <strain evidence="1 2">CLA-AA-H175</strain>
    </source>
</reference>
<evidence type="ECO:0000313" key="2">
    <source>
        <dbReference type="Proteomes" id="UP001457197"/>
    </source>
</evidence>
<keyword evidence="2" id="KW-1185">Reference proteome</keyword>
<organism evidence="1 2">
    <name type="scientific">Faecalibacterium tardum</name>
    <dbReference type="NCBI Taxonomy" id="3133156"/>
    <lineage>
        <taxon>Bacteria</taxon>
        <taxon>Bacillati</taxon>
        <taxon>Bacillota</taxon>
        <taxon>Clostridia</taxon>
        <taxon>Eubacteriales</taxon>
        <taxon>Oscillospiraceae</taxon>
        <taxon>Faecalibacterium</taxon>
    </lineage>
</organism>
<evidence type="ECO:0000313" key="1">
    <source>
        <dbReference type="EMBL" id="MEQ2363456.1"/>
    </source>
</evidence>
<gene>
    <name evidence="1" type="ORF">WMO44_15120</name>
</gene>
<protein>
    <submittedName>
        <fullName evidence="1">N-domain protein, SNF2 family</fullName>
    </submittedName>
</protein>
<accession>A0ABV1AZF5</accession>
<name>A0ABV1AZF5_9FIRM</name>